<dbReference type="Proteomes" id="UP000727407">
    <property type="component" value="Unassembled WGS sequence"/>
</dbReference>
<evidence type="ECO:0000313" key="2">
    <source>
        <dbReference type="EMBL" id="KAF5899157.1"/>
    </source>
</evidence>
<accession>A0A8J4UK22</accession>
<proteinExistence type="predicted"/>
<dbReference type="AlphaFoldDB" id="A0A8J4UK22"/>
<gene>
    <name evidence="2" type="ORF">DAT39_011134</name>
</gene>
<comment type="caution">
    <text evidence="2">The sequence shown here is derived from an EMBL/GenBank/DDBJ whole genome shotgun (WGS) entry which is preliminary data.</text>
</comment>
<protein>
    <submittedName>
        <fullName evidence="2">Uncharacterized protein</fullName>
    </submittedName>
</protein>
<feature type="compositionally biased region" description="Polar residues" evidence="1">
    <location>
        <begin position="256"/>
        <end position="266"/>
    </location>
</feature>
<name>A0A8J4UK22_CLAMG</name>
<reference evidence="2" key="1">
    <citation type="submission" date="2020-07" db="EMBL/GenBank/DDBJ databases">
        <title>Clarias magur genome sequencing, assembly and annotation.</title>
        <authorList>
            <person name="Kushwaha B."/>
            <person name="Kumar R."/>
            <person name="Das P."/>
            <person name="Joshi C.G."/>
            <person name="Kumar D."/>
            <person name="Nagpure N.S."/>
            <person name="Pandey M."/>
            <person name="Agarwal S."/>
            <person name="Srivastava S."/>
            <person name="Singh M."/>
            <person name="Sahoo L."/>
            <person name="Jayasankar P."/>
            <person name="Meher P.K."/>
            <person name="Koringa P.G."/>
            <person name="Iquebal M.A."/>
            <person name="Das S.P."/>
            <person name="Bit A."/>
            <person name="Patnaik S."/>
            <person name="Patel N."/>
            <person name="Shah T.M."/>
            <person name="Hinsu A."/>
            <person name="Jena J.K."/>
        </authorList>
    </citation>
    <scope>NUCLEOTIDE SEQUENCE</scope>
    <source>
        <strain evidence="2">CIFAMagur01</strain>
        <tissue evidence="2">Testis</tissue>
    </source>
</reference>
<organism evidence="2 3">
    <name type="scientific">Clarias magur</name>
    <name type="common">Asian catfish</name>
    <name type="synonym">Macropteronotus magur</name>
    <dbReference type="NCBI Taxonomy" id="1594786"/>
    <lineage>
        <taxon>Eukaryota</taxon>
        <taxon>Metazoa</taxon>
        <taxon>Chordata</taxon>
        <taxon>Craniata</taxon>
        <taxon>Vertebrata</taxon>
        <taxon>Euteleostomi</taxon>
        <taxon>Actinopterygii</taxon>
        <taxon>Neopterygii</taxon>
        <taxon>Teleostei</taxon>
        <taxon>Ostariophysi</taxon>
        <taxon>Siluriformes</taxon>
        <taxon>Clariidae</taxon>
        <taxon>Clarias</taxon>
    </lineage>
</organism>
<feature type="non-terminal residue" evidence="2">
    <location>
        <position position="297"/>
    </location>
</feature>
<dbReference type="EMBL" id="QNUK01000176">
    <property type="protein sequence ID" value="KAF5899157.1"/>
    <property type="molecule type" value="Genomic_DNA"/>
</dbReference>
<feature type="compositionally biased region" description="Low complexity" evidence="1">
    <location>
        <begin position="232"/>
        <end position="242"/>
    </location>
</feature>
<feature type="compositionally biased region" description="Low complexity" evidence="1">
    <location>
        <begin position="275"/>
        <end position="289"/>
    </location>
</feature>
<sequence length="297" mass="32997">VPQPRLLVSPEVLTLSGSVRLHCDVPHGVKASQCYFYPERDDTNLKLSPSCQLSVTGSELIRWTGRSSPGTLHIICYYAVDFSVRTPSPRSLPAPVTVLNQKPILSIRHDHQLDDFTFLCEIPESESVTAGFRYNLYTGENPQPYLTQTSQKGQSGKPVCIFTAQRNDLFRRLQSVKSDEVSCDYSLTSDPTARSLMSQKHNITHFFPELTPSSTTNRPPTAERVSRNRPHSSASAPNNSSSLQTMSVTTEEKTTADLSTVTLKPTTTEEKSTRELSTLLQTTTRTTTRTTKDKSPT</sequence>
<evidence type="ECO:0000313" key="3">
    <source>
        <dbReference type="Proteomes" id="UP000727407"/>
    </source>
</evidence>
<evidence type="ECO:0000256" key="1">
    <source>
        <dbReference type="SAM" id="MobiDB-lite"/>
    </source>
</evidence>
<feature type="non-terminal residue" evidence="2">
    <location>
        <position position="1"/>
    </location>
</feature>
<dbReference type="OrthoDB" id="8938325at2759"/>
<keyword evidence="3" id="KW-1185">Reference proteome</keyword>
<feature type="region of interest" description="Disordered" evidence="1">
    <location>
        <begin position="205"/>
        <end position="297"/>
    </location>
</feature>